<sequence length="216" mass="24683">MLMSGRGGAYSFERVWFLDCYGHLISYNNYWSELVRIPLQGILVSGYYMGAYPFPKDCQVKVWDIFGNMLDVPHMSLLAWRDGLVSFYCAERQAYVTIDPGTNRTGWAAHVADWEKFLPLTQDAFEGLLILSDPVIGRIKTESGDEVDYLQFVHSQERKVFTAGFGRKRINIRSNIENFSKIGRLKIGESSLITFFGFMSGRTYNLVVTRLGPVNF</sequence>
<gene>
    <name evidence="1" type="ORF">NQF87_03200</name>
</gene>
<dbReference type="EMBL" id="JANIDV010000001">
    <property type="protein sequence ID" value="MCX5615986.1"/>
    <property type="molecule type" value="Genomic_DNA"/>
</dbReference>
<comment type="caution">
    <text evidence="1">The sequence shown here is derived from an EMBL/GenBank/DDBJ whole genome shotgun (WGS) entry which is preliminary data.</text>
</comment>
<dbReference type="Proteomes" id="UP001165633">
    <property type="component" value="Unassembled WGS sequence"/>
</dbReference>
<accession>A0ABT3WGI6</accession>
<evidence type="ECO:0000313" key="2">
    <source>
        <dbReference type="Proteomes" id="UP001165633"/>
    </source>
</evidence>
<evidence type="ECO:0000313" key="1">
    <source>
        <dbReference type="EMBL" id="MCX5615986.1"/>
    </source>
</evidence>
<reference evidence="1" key="1">
    <citation type="submission" date="2022-07" db="EMBL/GenBank/DDBJ databases">
        <title>Bombella genomes.</title>
        <authorList>
            <person name="Harer L."/>
            <person name="Styblova S."/>
            <person name="Ehrmann M."/>
        </authorList>
    </citation>
    <scope>NUCLEOTIDE SEQUENCE</scope>
    <source>
        <strain evidence="1">TMW 2.2559</strain>
    </source>
</reference>
<proteinExistence type="predicted"/>
<dbReference type="RefSeq" id="WP_266126959.1">
    <property type="nucleotide sequence ID" value="NZ_JANIDV010000001.1"/>
</dbReference>
<protein>
    <submittedName>
        <fullName evidence="1">Uncharacterized protein</fullName>
    </submittedName>
</protein>
<organism evidence="1 2">
    <name type="scientific">Bombella dulcis</name>
    <dbReference type="NCBI Taxonomy" id="2967339"/>
    <lineage>
        <taxon>Bacteria</taxon>
        <taxon>Pseudomonadati</taxon>
        <taxon>Pseudomonadota</taxon>
        <taxon>Alphaproteobacteria</taxon>
        <taxon>Acetobacterales</taxon>
        <taxon>Acetobacteraceae</taxon>
        <taxon>Bombella</taxon>
    </lineage>
</organism>
<name>A0ABT3WGI6_9PROT</name>
<keyword evidence="2" id="KW-1185">Reference proteome</keyword>